<dbReference type="PANTHER" id="PTHR47338:SF29">
    <property type="entry name" value="ZN(2)-C6 FUNGAL-TYPE DOMAIN-CONTAINING PROTEIN"/>
    <property type="match status" value="1"/>
</dbReference>
<evidence type="ECO:0000256" key="2">
    <source>
        <dbReference type="ARBA" id="ARBA00022723"/>
    </source>
</evidence>
<accession>A0A067MKM5</accession>
<name>A0A067MKM5_BOTB1</name>
<dbReference type="GO" id="GO:0006351">
    <property type="term" value="P:DNA-templated transcription"/>
    <property type="evidence" value="ECO:0007669"/>
    <property type="project" value="InterPro"/>
</dbReference>
<evidence type="ECO:0000259" key="7">
    <source>
        <dbReference type="PROSITE" id="PS50048"/>
    </source>
</evidence>
<evidence type="ECO:0000313" key="9">
    <source>
        <dbReference type="Proteomes" id="UP000027195"/>
    </source>
</evidence>
<evidence type="ECO:0000256" key="5">
    <source>
        <dbReference type="ARBA" id="ARBA00023242"/>
    </source>
</evidence>
<keyword evidence="9" id="KW-1185">Reference proteome</keyword>
<feature type="domain" description="Zn(2)-C6 fungal-type" evidence="7">
    <location>
        <begin position="23"/>
        <end position="55"/>
    </location>
</feature>
<dbReference type="PROSITE" id="PS50048">
    <property type="entry name" value="ZN2_CY6_FUNGAL_2"/>
    <property type="match status" value="1"/>
</dbReference>
<protein>
    <recommendedName>
        <fullName evidence="7">Zn(2)-C6 fungal-type domain-containing protein</fullName>
    </recommendedName>
</protein>
<dbReference type="HOGENOM" id="CLU_022337_1_0_1"/>
<keyword evidence="4" id="KW-0804">Transcription</keyword>
<organism evidence="8 9">
    <name type="scientific">Botryobasidium botryosum (strain FD-172 SS1)</name>
    <dbReference type="NCBI Taxonomy" id="930990"/>
    <lineage>
        <taxon>Eukaryota</taxon>
        <taxon>Fungi</taxon>
        <taxon>Dikarya</taxon>
        <taxon>Basidiomycota</taxon>
        <taxon>Agaricomycotina</taxon>
        <taxon>Agaricomycetes</taxon>
        <taxon>Cantharellales</taxon>
        <taxon>Botryobasidiaceae</taxon>
        <taxon>Botryobasidium</taxon>
    </lineage>
</organism>
<keyword evidence="5" id="KW-0539">Nucleus</keyword>
<evidence type="ECO:0000256" key="1">
    <source>
        <dbReference type="ARBA" id="ARBA00004123"/>
    </source>
</evidence>
<dbReference type="EMBL" id="KL198033">
    <property type="protein sequence ID" value="KDQ15275.1"/>
    <property type="molecule type" value="Genomic_DNA"/>
</dbReference>
<dbReference type="OrthoDB" id="2123952at2759"/>
<dbReference type="GO" id="GO:0003677">
    <property type="term" value="F:DNA binding"/>
    <property type="evidence" value="ECO:0007669"/>
    <property type="project" value="InterPro"/>
</dbReference>
<reference evidence="9" key="1">
    <citation type="journal article" date="2014" name="Proc. Natl. Acad. Sci. U.S.A.">
        <title>Extensive sampling of basidiomycete genomes demonstrates inadequacy of the white-rot/brown-rot paradigm for wood decay fungi.</title>
        <authorList>
            <person name="Riley R."/>
            <person name="Salamov A.A."/>
            <person name="Brown D.W."/>
            <person name="Nagy L.G."/>
            <person name="Floudas D."/>
            <person name="Held B.W."/>
            <person name="Levasseur A."/>
            <person name="Lombard V."/>
            <person name="Morin E."/>
            <person name="Otillar R."/>
            <person name="Lindquist E.A."/>
            <person name="Sun H."/>
            <person name="LaButti K.M."/>
            <person name="Schmutz J."/>
            <person name="Jabbour D."/>
            <person name="Luo H."/>
            <person name="Baker S.E."/>
            <person name="Pisabarro A.G."/>
            <person name="Walton J.D."/>
            <person name="Blanchette R.A."/>
            <person name="Henrissat B."/>
            <person name="Martin F."/>
            <person name="Cullen D."/>
            <person name="Hibbett D.S."/>
            <person name="Grigoriev I.V."/>
        </authorList>
    </citation>
    <scope>NUCLEOTIDE SEQUENCE [LARGE SCALE GENOMIC DNA]</scope>
    <source>
        <strain evidence="9">FD-172 SS1</strain>
    </source>
</reference>
<feature type="region of interest" description="Disordered" evidence="6">
    <location>
        <begin position="121"/>
        <end position="154"/>
    </location>
</feature>
<dbReference type="PANTHER" id="PTHR47338">
    <property type="entry name" value="ZN(II)2CYS6 TRANSCRIPTION FACTOR (EUROFUNG)-RELATED"/>
    <property type="match status" value="1"/>
</dbReference>
<dbReference type="Gene3D" id="4.10.240.10">
    <property type="entry name" value="Zn(2)-C6 fungal-type DNA-binding domain"/>
    <property type="match status" value="1"/>
</dbReference>
<dbReference type="Pfam" id="PF04082">
    <property type="entry name" value="Fungal_trans"/>
    <property type="match status" value="1"/>
</dbReference>
<proteinExistence type="predicted"/>
<dbReference type="InterPro" id="IPR036864">
    <property type="entry name" value="Zn2-C6_fun-type_DNA-bd_sf"/>
</dbReference>
<dbReference type="CDD" id="cd12148">
    <property type="entry name" value="fungal_TF_MHR"/>
    <property type="match status" value="1"/>
</dbReference>
<dbReference type="Proteomes" id="UP000027195">
    <property type="component" value="Unassembled WGS sequence"/>
</dbReference>
<dbReference type="GO" id="GO:0000981">
    <property type="term" value="F:DNA-binding transcription factor activity, RNA polymerase II-specific"/>
    <property type="evidence" value="ECO:0007669"/>
    <property type="project" value="InterPro"/>
</dbReference>
<dbReference type="InterPro" id="IPR001138">
    <property type="entry name" value="Zn2Cys6_DnaBD"/>
</dbReference>
<sequence>MQEQVRATNKTQGHAKHRQGQISCSACLKKGLSCDSLRPSCSACSRDTHEADCIYKPVESANRVLQSRLEQLRKTLGRVKAPQSPAADLPSTDPPPQLSDTFSIPVTSTLTPLSTSIFCGSASKAPSDHTIPPTPTSVSPTSPENDQRPSGATTTVTTLGCSAVLWGDTNDNGCQWWKHDKLPPCHKYHLMNIFLRYRMQFGLEVNMTRFVARLTLPPSHPNSIHPALLNAMYLLACVYTTSPDIQALEPQFLAETRQHLPTALAEVDRLFDYLIASVLIARYYNHRTRSLEGHLAIASAARFSVGCGLHKIRSRSYDEMKVELATSLLGPPKDMIELGERINTFWGIFTIDKRTSIAMNLPSAYSDEEIETVWPIPMECYEMEYIQALPCTSLRSLYVPGSGGAALGLTTPINILAKATALIHRSSQLAKQYDPELPATVDFWLKYRATQKAISEFAAALPPFTYKRQTPILSPDSGIFVMAAGHMLATAASLVLHRLFMDEDPESREKGLICVRKIMSILRDLGDIDPRFAYALGLSLLASAEFMKLEFRRLKGDPEPQLLSELKVYRDELLRKIHSLVIWKGRAVDVYMKKLREDLDDTA</sequence>
<keyword evidence="3" id="KW-0805">Transcription regulation</keyword>
<dbReference type="AlphaFoldDB" id="A0A067MKM5"/>
<evidence type="ECO:0000256" key="6">
    <source>
        <dbReference type="SAM" id="MobiDB-lite"/>
    </source>
</evidence>
<evidence type="ECO:0000256" key="4">
    <source>
        <dbReference type="ARBA" id="ARBA00023163"/>
    </source>
</evidence>
<dbReference type="SMART" id="SM00906">
    <property type="entry name" value="Fungal_trans"/>
    <property type="match status" value="1"/>
</dbReference>
<dbReference type="GO" id="GO:0005634">
    <property type="term" value="C:nucleus"/>
    <property type="evidence" value="ECO:0007669"/>
    <property type="project" value="UniProtKB-SubCell"/>
</dbReference>
<gene>
    <name evidence="8" type="ORF">BOTBODRAFT_65632</name>
</gene>
<feature type="region of interest" description="Disordered" evidence="6">
    <location>
        <begin position="78"/>
        <end position="104"/>
    </location>
</feature>
<dbReference type="STRING" id="930990.A0A067MKM5"/>
<dbReference type="InParanoid" id="A0A067MKM5"/>
<dbReference type="GO" id="GO:0008270">
    <property type="term" value="F:zinc ion binding"/>
    <property type="evidence" value="ECO:0007669"/>
    <property type="project" value="InterPro"/>
</dbReference>
<evidence type="ECO:0000313" key="8">
    <source>
        <dbReference type="EMBL" id="KDQ15275.1"/>
    </source>
</evidence>
<comment type="subcellular location">
    <subcellularLocation>
        <location evidence="1">Nucleus</location>
    </subcellularLocation>
</comment>
<dbReference type="InterPro" id="IPR050815">
    <property type="entry name" value="TF_fung"/>
</dbReference>
<evidence type="ECO:0000256" key="3">
    <source>
        <dbReference type="ARBA" id="ARBA00023015"/>
    </source>
</evidence>
<keyword evidence="2" id="KW-0479">Metal-binding</keyword>
<dbReference type="InterPro" id="IPR007219">
    <property type="entry name" value="XnlR_reg_dom"/>
</dbReference>